<name>A0ABS4BT28_9FLAO</name>
<dbReference type="PROSITE" id="PS51257">
    <property type="entry name" value="PROKAR_LIPOPROTEIN"/>
    <property type="match status" value="1"/>
</dbReference>
<protein>
    <submittedName>
        <fullName evidence="2">GSCFA domain-containing protein</fullName>
    </submittedName>
</protein>
<dbReference type="EMBL" id="JAGJCB010000003">
    <property type="protein sequence ID" value="MBP0903220.1"/>
    <property type="molecule type" value="Genomic_DNA"/>
</dbReference>
<dbReference type="Pfam" id="PF08885">
    <property type="entry name" value="GSCFA"/>
    <property type="match status" value="1"/>
</dbReference>
<comment type="caution">
    <text evidence="2">The sequence shown here is derived from an EMBL/GenBank/DDBJ whole genome shotgun (WGS) entry which is preliminary data.</text>
</comment>
<evidence type="ECO:0000259" key="1">
    <source>
        <dbReference type="Pfam" id="PF08885"/>
    </source>
</evidence>
<sequence length="321" mass="37200">MKLQTQIPLQKQSSNLIDYNSNILLLGSCFVENIGEKLSYFKFQNLQNPFGILFQPKAIETLISNAINHRGYSEKDIFFHNEQWHCFEAHSKLSNPSKDVLLSNLNGAFEATNHHINTSTHIIITLGTAWGYRFLESNQLVANCHKVPQKQFGKELLSVEIITYSIEAIVDSIKNVNPNVSIIFTVSPVRHIKDGFVENTQSKAHLITAIHQFLNRQSTIDNRQLSYFPSFEIMMDELRDYRFYAEDMLHPNQTAIHCIWEKFQEVWMSSEAIKTMKVVEEVQKGLQHKPFNPNSEAHQKFVSVIKEKQFQLQKIHPHIVF</sequence>
<dbReference type="InterPro" id="IPR014982">
    <property type="entry name" value="GSCFA"/>
</dbReference>
<evidence type="ECO:0000313" key="2">
    <source>
        <dbReference type="EMBL" id="MBP0903220.1"/>
    </source>
</evidence>
<accession>A0ABS4BT28</accession>
<evidence type="ECO:0000313" key="3">
    <source>
        <dbReference type="Proteomes" id="UP000670776"/>
    </source>
</evidence>
<dbReference type="Proteomes" id="UP000670776">
    <property type="component" value="Unassembled WGS sequence"/>
</dbReference>
<feature type="domain" description="GSCFA" evidence="1">
    <location>
        <begin position="23"/>
        <end position="263"/>
    </location>
</feature>
<dbReference type="SUPFAM" id="SSF52266">
    <property type="entry name" value="SGNH hydrolase"/>
    <property type="match status" value="1"/>
</dbReference>
<dbReference type="RefSeq" id="WP_209653315.1">
    <property type="nucleotide sequence ID" value="NZ_JAGJCB010000003.1"/>
</dbReference>
<gene>
    <name evidence="2" type="ORF">J8H85_05215</name>
</gene>
<organism evidence="2 3">
    <name type="scientific">Mariniflexile gromovii</name>
    <dbReference type="NCBI Taxonomy" id="362523"/>
    <lineage>
        <taxon>Bacteria</taxon>
        <taxon>Pseudomonadati</taxon>
        <taxon>Bacteroidota</taxon>
        <taxon>Flavobacteriia</taxon>
        <taxon>Flavobacteriales</taxon>
        <taxon>Flavobacteriaceae</taxon>
        <taxon>Mariniflexile</taxon>
    </lineage>
</organism>
<keyword evidence="3" id="KW-1185">Reference proteome</keyword>
<proteinExistence type="predicted"/>
<reference evidence="2 3" key="1">
    <citation type="submission" date="2021-04" db="EMBL/GenBank/DDBJ databases">
        <title>Mariniflexile gromovii gen. nov., sp. nov., a gliding bacterium isolated from the sea urchin Strongylocentrotus intermedius.</title>
        <authorList>
            <person name="Ko S."/>
            <person name="Le V."/>
            <person name="Ahn C.-Y."/>
            <person name="Oh H.-M."/>
        </authorList>
    </citation>
    <scope>NUCLEOTIDE SEQUENCE [LARGE SCALE GENOMIC DNA]</scope>
    <source>
        <strain evidence="2 3">KCTC 12570</strain>
    </source>
</reference>